<accession>A0A329D0G8</accession>
<dbReference type="GO" id="GO:0008962">
    <property type="term" value="F:phosphatidylglycerophosphatase activity"/>
    <property type="evidence" value="ECO:0007669"/>
    <property type="project" value="InterPro"/>
</dbReference>
<keyword evidence="2" id="KW-0812">Transmembrane</keyword>
<evidence type="ECO:0000256" key="1">
    <source>
        <dbReference type="SAM" id="MobiDB-lite"/>
    </source>
</evidence>
<dbReference type="Pfam" id="PF04608">
    <property type="entry name" value="PgpA"/>
    <property type="match status" value="1"/>
</dbReference>
<evidence type="ECO:0000313" key="4">
    <source>
        <dbReference type="EMBL" id="RAS37734.1"/>
    </source>
</evidence>
<evidence type="ECO:0000256" key="2">
    <source>
        <dbReference type="SAM" id="Phobius"/>
    </source>
</evidence>
<dbReference type="AlphaFoldDB" id="A0A329D0G8"/>
<feature type="domain" description="YutG/PgpA" evidence="3">
    <location>
        <begin position="50"/>
        <end position="188"/>
    </location>
</feature>
<evidence type="ECO:0000259" key="3">
    <source>
        <dbReference type="Pfam" id="PF04608"/>
    </source>
</evidence>
<sequence length="193" mass="21385">MQTDRPLGPADELIDGQPPHQQKEPSAPSPRPRPRRASARFMLSHPLHMLSLGFGSGLSPVAPGTFGTLFAWASFIVLSRYLTVTEWGLLIAFGFVGGIALCGFTAKKLGIDDPSPVVWDEIVAFWLVLLMVTPATLTDQLWAFIVFRFFDMVKPPPIGYFDRRLKGGFGIMFDDLVAAFFTLLVIALWRMSV</sequence>
<feature type="transmembrane region" description="Helical" evidence="2">
    <location>
        <begin position="87"/>
        <end position="106"/>
    </location>
</feature>
<dbReference type="InterPro" id="IPR036681">
    <property type="entry name" value="PgpA-like_sf"/>
</dbReference>
<reference evidence="4 5" key="1">
    <citation type="submission" date="2018-06" db="EMBL/GenBank/DDBJ databases">
        <title>Genomic Encyclopedia of Type Strains, Phase III (KMG-III): the genomes of soil and plant-associated and newly described type strains.</title>
        <authorList>
            <person name="Whitman W."/>
        </authorList>
    </citation>
    <scope>NUCLEOTIDE SEQUENCE [LARGE SCALE GENOMIC DNA]</scope>
    <source>
        <strain evidence="4 5">LMG 23644</strain>
    </source>
</reference>
<keyword evidence="2" id="KW-0472">Membrane</keyword>
<name>A0A329D0G8_9BURK</name>
<feature type="transmembrane region" description="Helical" evidence="2">
    <location>
        <begin position="171"/>
        <end position="191"/>
    </location>
</feature>
<organism evidence="4 5">
    <name type="scientific">Paraburkholderia bryophila</name>
    <dbReference type="NCBI Taxonomy" id="420952"/>
    <lineage>
        <taxon>Bacteria</taxon>
        <taxon>Pseudomonadati</taxon>
        <taxon>Pseudomonadota</taxon>
        <taxon>Betaproteobacteria</taxon>
        <taxon>Burkholderiales</taxon>
        <taxon>Burkholderiaceae</taxon>
        <taxon>Paraburkholderia</taxon>
    </lineage>
</organism>
<dbReference type="STRING" id="1169143.GCA_000383275_06269"/>
<feature type="region of interest" description="Disordered" evidence="1">
    <location>
        <begin position="1"/>
        <end position="35"/>
    </location>
</feature>
<gene>
    <name evidence="4" type="ORF">BX591_10214</name>
</gene>
<dbReference type="PANTHER" id="PTHR36305:SF1">
    <property type="entry name" value="PHOSPHATIDYLGLYCEROPHOSPHATASE A"/>
    <property type="match status" value="1"/>
</dbReference>
<proteinExistence type="predicted"/>
<dbReference type="InterPro" id="IPR007686">
    <property type="entry name" value="YutG/PgpA"/>
</dbReference>
<dbReference type="Proteomes" id="UP000248918">
    <property type="component" value="Unassembled WGS sequence"/>
</dbReference>
<dbReference type="SUPFAM" id="SSF101307">
    <property type="entry name" value="YutG-like"/>
    <property type="match status" value="1"/>
</dbReference>
<dbReference type="EMBL" id="QLTK01000002">
    <property type="protein sequence ID" value="RAS37734.1"/>
    <property type="molecule type" value="Genomic_DNA"/>
</dbReference>
<dbReference type="InterPro" id="IPR026037">
    <property type="entry name" value="PgpA"/>
</dbReference>
<feature type="transmembrane region" description="Helical" evidence="2">
    <location>
        <begin position="52"/>
        <end position="75"/>
    </location>
</feature>
<feature type="transmembrane region" description="Helical" evidence="2">
    <location>
        <begin position="126"/>
        <end position="150"/>
    </location>
</feature>
<comment type="caution">
    <text evidence="4">The sequence shown here is derived from an EMBL/GenBank/DDBJ whole genome shotgun (WGS) entry which is preliminary data.</text>
</comment>
<dbReference type="PANTHER" id="PTHR36305">
    <property type="entry name" value="PHOSPHATIDYLGLYCEROPHOSPHATASE A"/>
    <property type="match status" value="1"/>
</dbReference>
<protein>
    <submittedName>
        <fullName evidence="4">Phosphatidylglycerophosphatase</fullName>
    </submittedName>
</protein>
<evidence type="ECO:0000313" key="5">
    <source>
        <dbReference type="Proteomes" id="UP000248918"/>
    </source>
</evidence>
<dbReference type="GO" id="GO:0006629">
    <property type="term" value="P:lipid metabolic process"/>
    <property type="evidence" value="ECO:0007669"/>
    <property type="project" value="InterPro"/>
</dbReference>
<dbReference type="CDD" id="cd06971">
    <property type="entry name" value="PgpA"/>
    <property type="match status" value="1"/>
</dbReference>
<keyword evidence="2" id="KW-1133">Transmembrane helix</keyword>
<dbReference type="RefSeq" id="WP_176343021.1">
    <property type="nucleotide sequence ID" value="NZ_CADFFP010000001.1"/>
</dbReference>